<dbReference type="RefSeq" id="WP_189040049.1">
    <property type="nucleotide sequence ID" value="NZ_BMMP01000030.1"/>
</dbReference>
<organism evidence="1 2">
    <name type="scientific">Streptomyces daqingensis</name>
    <dbReference type="NCBI Taxonomy" id="1472640"/>
    <lineage>
        <taxon>Bacteria</taxon>
        <taxon>Bacillati</taxon>
        <taxon>Actinomycetota</taxon>
        <taxon>Actinomycetes</taxon>
        <taxon>Kitasatosporales</taxon>
        <taxon>Streptomycetaceae</taxon>
        <taxon>Streptomyces</taxon>
    </lineage>
</organism>
<gene>
    <name evidence="1" type="ORF">GCM10012287_56520</name>
</gene>
<dbReference type="Proteomes" id="UP000631535">
    <property type="component" value="Unassembled WGS sequence"/>
</dbReference>
<sequence>MTDDAETGALAGSWESDQRLITFVRARLRESELERLQGEAHRLVRASQRIVEEFVDRRRAAGRDGQHGHEVLSGTDVWGLRIAVTYLAELWSDHDDFRDEWRR</sequence>
<keyword evidence="2" id="KW-1185">Reference proteome</keyword>
<dbReference type="EMBL" id="BMMP01000030">
    <property type="protein sequence ID" value="GGO58413.1"/>
    <property type="molecule type" value="Genomic_DNA"/>
</dbReference>
<evidence type="ECO:0000313" key="1">
    <source>
        <dbReference type="EMBL" id="GGO58413.1"/>
    </source>
</evidence>
<accession>A0ABQ2MV68</accession>
<comment type="caution">
    <text evidence="1">The sequence shown here is derived from an EMBL/GenBank/DDBJ whole genome shotgun (WGS) entry which is preliminary data.</text>
</comment>
<proteinExistence type="predicted"/>
<reference evidence="2" key="1">
    <citation type="journal article" date="2019" name="Int. J. Syst. Evol. Microbiol.">
        <title>The Global Catalogue of Microorganisms (GCM) 10K type strain sequencing project: providing services to taxonomists for standard genome sequencing and annotation.</title>
        <authorList>
            <consortium name="The Broad Institute Genomics Platform"/>
            <consortium name="The Broad Institute Genome Sequencing Center for Infectious Disease"/>
            <person name="Wu L."/>
            <person name="Ma J."/>
        </authorList>
    </citation>
    <scope>NUCLEOTIDE SEQUENCE [LARGE SCALE GENOMIC DNA]</scope>
    <source>
        <strain evidence="2">CGMCC 4.7178</strain>
    </source>
</reference>
<name>A0ABQ2MV68_9ACTN</name>
<evidence type="ECO:0000313" key="2">
    <source>
        <dbReference type="Proteomes" id="UP000631535"/>
    </source>
</evidence>
<protein>
    <submittedName>
        <fullName evidence="1">Uncharacterized protein</fullName>
    </submittedName>
</protein>